<organism evidence="2 3">
    <name type="scientific">Gymnopilus dilepis</name>
    <dbReference type="NCBI Taxonomy" id="231916"/>
    <lineage>
        <taxon>Eukaryota</taxon>
        <taxon>Fungi</taxon>
        <taxon>Dikarya</taxon>
        <taxon>Basidiomycota</taxon>
        <taxon>Agaricomycotina</taxon>
        <taxon>Agaricomycetes</taxon>
        <taxon>Agaricomycetidae</taxon>
        <taxon>Agaricales</taxon>
        <taxon>Agaricineae</taxon>
        <taxon>Hymenogastraceae</taxon>
        <taxon>Gymnopilus</taxon>
    </lineage>
</organism>
<sequence>MASEKKRKNTDGLPDDHHHKRSRNDSRSTGTPNHQVNTVTGNGQQRTTRRSQKKTPLFVPSTPPVPDMVSEPLPTEPEAANQNEDRYVYHFRDSVYPSFEAPVRGFPTLVEEIIGISYPGEDRTVYALDSGYVVPPNIVHSNDLYNRAFQVLREEGVLSPSQVPPPCGQPPRARSPSPKTPESESVKIKVWPPRSQGIPYVLVPADPYIIKAGHTRPSGKGKERYIQSEVEESSAEDDGDDDFVPCKDYREPGYNDDSTIDDFSREENSDSVEDPNQTRSETSEDDIIVVDQRENCQAAGVGNEGPANQDSTMTLTLQLSKAEMEAMKAFFHDSRRGFEALSAEERVASARLIMQAMVNVISKVDRAFDIFGGLDYVEPGGTVATGLCAVFKSCRSLDQTEEHAVPDLKVEKAKLLFTSSKPVTLPAPIMRVDEESHVTVFKRSDPRKRGRNYLGLTYSKIDRQRVTIDWQNFIPNSIRLQFRLENCNLSPHPGEESFVADKVPPKQWIEIGNMLTADDFHPVDGGCNPNATRFVSWTPEEKRFKKGSREYEDIPIVVNREGVPLLRLRQALLLKSKTEGGKAEVVSSAGDTGSGGANVKGDQSMPQNVSLDRSSAIAPRQETRVSSAKTHEVSLATTPLPGSSKLTPTTGAHRFPSRAPPPPAPPPAQTATKKTQEEKEVQKAKPTLPRAALIPEGAIATSFSRELPRRGELGSGQYKKLINAYPSRPPPVAAATQAFYASSTEPPPSNRGLNAPKPQPRPKLKAREVNSPQDFGPSYAPPGDSGPAGSSKH</sequence>
<feature type="compositionally biased region" description="Basic and acidic residues" evidence="1">
    <location>
        <begin position="244"/>
        <end position="253"/>
    </location>
</feature>
<feature type="compositionally biased region" description="Acidic residues" evidence="1">
    <location>
        <begin position="229"/>
        <end position="243"/>
    </location>
</feature>
<feature type="compositionally biased region" description="Polar residues" evidence="1">
    <location>
        <begin position="635"/>
        <end position="650"/>
    </location>
</feature>
<comment type="caution">
    <text evidence="2">The sequence shown here is derived from an EMBL/GenBank/DDBJ whole genome shotgun (WGS) entry which is preliminary data.</text>
</comment>
<gene>
    <name evidence="2" type="ORF">CVT26_002232</name>
</gene>
<evidence type="ECO:0000256" key="1">
    <source>
        <dbReference type="SAM" id="MobiDB-lite"/>
    </source>
</evidence>
<feature type="compositionally biased region" description="Polar residues" evidence="1">
    <location>
        <begin position="604"/>
        <end position="613"/>
    </location>
</feature>
<feature type="compositionally biased region" description="Basic and acidic residues" evidence="1">
    <location>
        <begin position="674"/>
        <end position="683"/>
    </location>
</feature>
<dbReference type="InParanoid" id="A0A409YN61"/>
<dbReference type="EMBL" id="NHYE01000622">
    <property type="protein sequence ID" value="PPR04455.1"/>
    <property type="molecule type" value="Genomic_DNA"/>
</dbReference>
<feature type="region of interest" description="Disordered" evidence="1">
    <location>
        <begin position="159"/>
        <end position="190"/>
    </location>
</feature>
<evidence type="ECO:0000313" key="3">
    <source>
        <dbReference type="Proteomes" id="UP000284706"/>
    </source>
</evidence>
<evidence type="ECO:0000313" key="2">
    <source>
        <dbReference type="EMBL" id="PPR04455.1"/>
    </source>
</evidence>
<feature type="compositionally biased region" description="Polar residues" evidence="1">
    <location>
        <begin position="27"/>
        <end position="46"/>
    </location>
</feature>
<dbReference type="AlphaFoldDB" id="A0A409YN61"/>
<feature type="region of interest" description="Disordered" evidence="1">
    <location>
        <begin position="1"/>
        <end position="82"/>
    </location>
</feature>
<dbReference type="PANTHER" id="PTHR24216:SF65">
    <property type="entry name" value="PAXILLIN-LIKE PROTEIN 1"/>
    <property type="match status" value="1"/>
</dbReference>
<feature type="region of interest" description="Disordered" evidence="1">
    <location>
        <begin position="211"/>
        <end position="286"/>
    </location>
</feature>
<keyword evidence="3" id="KW-1185">Reference proteome</keyword>
<dbReference type="Proteomes" id="UP000284706">
    <property type="component" value="Unassembled WGS sequence"/>
</dbReference>
<proteinExistence type="predicted"/>
<feature type="region of interest" description="Disordered" evidence="1">
    <location>
        <begin position="578"/>
        <end position="793"/>
    </location>
</feature>
<dbReference type="PANTHER" id="PTHR24216">
    <property type="entry name" value="PAXILLIN-RELATED"/>
    <property type="match status" value="1"/>
</dbReference>
<protein>
    <submittedName>
        <fullName evidence="2">Uncharacterized protein</fullName>
    </submittedName>
</protein>
<accession>A0A409YN61</accession>
<reference evidence="2 3" key="1">
    <citation type="journal article" date="2018" name="Evol. Lett.">
        <title>Horizontal gene cluster transfer increased hallucinogenic mushroom diversity.</title>
        <authorList>
            <person name="Reynolds H.T."/>
            <person name="Vijayakumar V."/>
            <person name="Gluck-Thaler E."/>
            <person name="Korotkin H.B."/>
            <person name="Matheny P.B."/>
            <person name="Slot J.C."/>
        </authorList>
    </citation>
    <scope>NUCLEOTIDE SEQUENCE [LARGE SCALE GENOMIC DNA]</scope>
    <source>
        <strain evidence="2 3">SRW20</strain>
    </source>
</reference>
<feature type="compositionally biased region" description="Pro residues" evidence="1">
    <location>
        <begin position="658"/>
        <end position="668"/>
    </location>
</feature>
<name>A0A409YN61_9AGAR</name>